<evidence type="ECO:0000313" key="2">
    <source>
        <dbReference type="Proteomes" id="UP001138894"/>
    </source>
</evidence>
<proteinExistence type="predicted"/>
<gene>
    <name evidence="1" type="ORF">KCG49_11055</name>
</gene>
<reference evidence="1" key="1">
    <citation type="submission" date="2021-04" db="EMBL/GenBank/DDBJ databases">
        <authorList>
            <person name="Pira H."/>
            <person name="Risdian C."/>
            <person name="Wink J."/>
        </authorList>
    </citation>
    <scope>NUCLEOTIDE SEQUENCE</scope>
    <source>
        <strain evidence="1">WHY3</strain>
    </source>
</reference>
<dbReference type="Proteomes" id="UP001138894">
    <property type="component" value="Unassembled WGS sequence"/>
</dbReference>
<dbReference type="RefSeq" id="WP_218546534.1">
    <property type="nucleotide sequence ID" value="NZ_JAGSPD010000008.1"/>
</dbReference>
<accession>A0A9X1JQD6</accession>
<comment type="caution">
    <text evidence="1">The sequence shown here is derived from an EMBL/GenBank/DDBJ whole genome shotgun (WGS) entry which is preliminary data.</text>
</comment>
<dbReference type="AlphaFoldDB" id="A0A9X1JQD6"/>
<protein>
    <submittedName>
        <fullName evidence="1">Uncharacterized protein</fullName>
    </submittedName>
</protein>
<keyword evidence="2" id="KW-1185">Reference proteome</keyword>
<sequence>MLGFNTGKHKDSIEITTDYDGDFRVTITTKEGEVVFSENLKSANKTIILKGFSLNDYSLNISPIPLILK</sequence>
<evidence type="ECO:0000313" key="1">
    <source>
        <dbReference type="EMBL" id="MBV7269724.1"/>
    </source>
</evidence>
<organism evidence="1 2">
    <name type="scientific">Winogradskyella luteola</name>
    <dbReference type="NCBI Taxonomy" id="2828330"/>
    <lineage>
        <taxon>Bacteria</taxon>
        <taxon>Pseudomonadati</taxon>
        <taxon>Bacteroidota</taxon>
        <taxon>Flavobacteriia</taxon>
        <taxon>Flavobacteriales</taxon>
        <taxon>Flavobacteriaceae</taxon>
        <taxon>Winogradskyella</taxon>
    </lineage>
</organism>
<name>A0A9X1JQD6_9FLAO</name>
<dbReference type="EMBL" id="JAGSPD010000008">
    <property type="protein sequence ID" value="MBV7269724.1"/>
    <property type="molecule type" value="Genomic_DNA"/>
</dbReference>